<dbReference type="OrthoDB" id="9131041at2"/>
<dbReference type="InterPro" id="IPR020476">
    <property type="entry name" value="Nudix_hydrolase"/>
</dbReference>
<dbReference type="PRINTS" id="PR00502">
    <property type="entry name" value="NUDIXFAMILY"/>
</dbReference>
<comment type="cofactor">
    <cofactor evidence="1">
        <name>Mg(2+)</name>
        <dbReference type="ChEBI" id="CHEBI:18420"/>
    </cofactor>
</comment>
<dbReference type="InterPro" id="IPR015797">
    <property type="entry name" value="NUDIX_hydrolase-like_dom_sf"/>
</dbReference>
<gene>
    <name evidence="5" type="ORF">HNQ44_001975</name>
</gene>
<dbReference type="InterPro" id="IPR020084">
    <property type="entry name" value="NUDIX_hydrolase_CS"/>
</dbReference>
<proteinExistence type="inferred from homology"/>
<feature type="domain" description="Nudix hydrolase" evidence="4">
    <location>
        <begin position="20"/>
        <end position="138"/>
    </location>
</feature>
<evidence type="ECO:0000256" key="3">
    <source>
        <dbReference type="RuleBase" id="RU003476"/>
    </source>
</evidence>
<dbReference type="Gene3D" id="3.90.79.10">
    <property type="entry name" value="Nucleoside Triphosphate Pyrophosphohydrolase"/>
    <property type="match status" value="1"/>
</dbReference>
<keyword evidence="2 3" id="KW-0378">Hydrolase</keyword>
<evidence type="ECO:0000256" key="2">
    <source>
        <dbReference type="ARBA" id="ARBA00022801"/>
    </source>
</evidence>
<dbReference type="Pfam" id="PF00293">
    <property type="entry name" value="NUDIX"/>
    <property type="match status" value="1"/>
</dbReference>
<keyword evidence="6" id="KW-1185">Reference proteome</keyword>
<evidence type="ECO:0000313" key="5">
    <source>
        <dbReference type="EMBL" id="MBB5180546.1"/>
    </source>
</evidence>
<dbReference type="PANTHER" id="PTHR43046:SF14">
    <property type="entry name" value="MUTT_NUDIX FAMILY PROTEIN"/>
    <property type="match status" value="1"/>
</dbReference>
<sequence length="152" mass="17236">MKYIDLNGIECELSFEKGSFPAPCRHVLVVCKFGGQWVLTKHKERGLEFPGGKAEPGESLQQAAIREVYEETGTVVAELEWFAEYRVNTEQPFCKTVFIAKALRVEEISLMETTGIVLKGKLEPDNSYSFLMRDDGMKAIMKKVEHLGKWSD</sequence>
<dbReference type="GO" id="GO:0035539">
    <property type="term" value="F:8-oxo-7,8-dihydrodeoxyguanosine triphosphate pyrophosphatase activity"/>
    <property type="evidence" value="ECO:0007669"/>
    <property type="project" value="UniProtKB-EC"/>
</dbReference>
<dbReference type="PANTHER" id="PTHR43046">
    <property type="entry name" value="GDP-MANNOSE MANNOSYL HYDROLASE"/>
    <property type="match status" value="1"/>
</dbReference>
<comment type="similarity">
    <text evidence="3">Belongs to the Nudix hydrolase family.</text>
</comment>
<dbReference type="PROSITE" id="PS00893">
    <property type="entry name" value="NUDIX_BOX"/>
    <property type="match status" value="1"/>
</dbReference>
<dbReference type="EC" id="3.6.1.55" evidence="5"/>
<reference evidence="5 6" key="1">
    <citation type="submission" date="2020-08" db="EMBL/GenBank/DDBJ databases">
        <title>Genomic Encyclopedia of Type Strains, Phase IV (KMG-IV): sequencing the most valuable type-strain genomes for metagenomic binning, comparative biology and taxonomic classification.</title>
        <authorList>
            <person name="Goeker M."/>
        </authorList>
    </citation>
    <scope>NUCLEOTIDE SEQUENCE [LARGE SCALE GENOMIC DNA]</scope>
    <source>
        <strain evidence="5 6">DSM 15895</strain>
    </source>
</reference>
<comment type="caution">
    <text evidence="5">The sequence shown here is derived from an EMBL/GenBank/DDBJ whole genome shotgun (WGS) entry which is preliminary data.</text>
</comment>
<name>A0A7W8CS36_9BACL</name>
<evidence type="ECO:0000256" key="1">
    <source>
        <dbReference type="ARBA" id="ARBA00001946"/>
    </source>
</evidence>
<dbReference type="EMBL" id="JACHHE010000005">
    <property type="protein sequence ID" value="MBB5180546.1"/>
    <property type="molecule type" value="Genomic_DNA"/>
</dbReference>
<dbReference type="SUPFAM" id="SSF55811">
    <property type="entry name" value="Nudix"/>
    <property type="match status" value="1"/>
</dbReference>
<dbReference type="CDD" id="cd04665">
    <property type="entry name" value="NUDIX_RppH"/>
    <property type="match status" value="1"/>
</dbReference>
<evidence type="ECO:0000259" key="4">
    <source>
        <dbReference type="PROSITE" id="PS51462"/>
    </source>
</evidence>
<dbReference type="Proteomes" id="UP000525923">
    <property type="component" value="Unassembled WGS sequence"/>
</dbReference>
<dbReference type="PROSITE" id="PS51462">
    <property type="entry name" value="NUDIX"/>
    <property type="match status" value="1"/>
</dbReference>
<dbReference type="InterPro" id="IPR000086">
    <property type="entry name" value="NUDIX_hydrolase_dom"/>
</dbReference>
<dbReference type="InterPro" id="IPR014078">
    <property type="entry name" value="Nudix_YtkD"/>
</dbReference>
<evidence type="ECO:0000313" key="6">
    <source>
        <dbReference type="Proteomes" id="UP000525923"/>
    </source>
</evidence>
<dbReference type="AlphaFoldDB" id="A0A7W8CS36"/>
<protein>
    <submittedName>
        <fullName evidence="5">8-oxo-dGTP diphosphatase</fullName>
        <ecNumber evidence="5">3.6.1.55</ecNumber>
    </submittedName>
</protein>
<accession>A0A7W8CS36</accession>
<dbReference type="RefSeq" id="WP_135502700.1">
    <property type="nucleotide sequence ID" value="NZ_JACHHE010000005.1"/>
</dbReference>
<organism evidence="5 6">
    <name type="scientific">Planococcus koreensis</name>
    <dbReference type="NCBI Taxonomy" id="112331"/>
    <lineage>
        <taxon>Bacteria</taxon>
        <taxon>Bacillati</taxon>
        <taxon>Bacillota</taxon>
        <taxon>Bacilli</taxon>
        <taxon>Bacillales</taxon>
        <taxon>Caryophanaceae</taxon>
        <taxon>Planococcus</taxon>
    </lineage>
</organism>